<evidence type="ECO:0000313" key="1">
    <source>
        <dbReference type="EMBL" id="AIE84752.1"/>
    </source>
</evidence>
<protein>
    <submittedName>
        <fullName evidence="1">Uncharacterized protein</fullName>
    </submittedName>
</protein>
<sequence>MMAARQLRRKGEPLRLPIFATSRLCVTRIQIQLIGSFDETERPSLRVTRVHFPTYREL</sequence>
<gene>
    <name evidence="1" type="ORF">OP10G_1384</name>
</gene>
<dbReference type="KEGG" id="fgi:OP10G_1384"/>
<dbReference type="AlphaFoldDB" id="A0A068NMX3"/>
<evidence type="ECO:0000313" key="2">
    <source>
        <dbReference type="Proteomes" id="UP000027982"/>
    </source>
</evidence>
<reference evidence="1 2" key="1">
    <citation type="journal article" date="2014" name="PLoS ONE">
        <title>The first complete genome sequence of the class fimbriimonadia in the phylum armatimonadetes.</title>
        <authorList>
            <person name="Hu Z.Y."/>
            <person name="Wang Y.Z."/>
            <person name="Im W.T."/>
            <person name="Wang S.Y."/>
            <person name="Zhao G.P."/>
            <person name="Zheng H.J."/>
            <person name="Quan Z.X."/>
        </authorList>
    </citation>
    <scope>NUCLEOTIDE SEQUENCE [LARGE SCALE GENOMIC DNA]</scope>
    <source>
        <strain evidence="1">Gsoil 348</strain>
    </source>
</reference>
<dbReference type="HOGENOM" id="CLU_2972791_0_0_0"/>
<dbReference type="EMBL" id="CP007139">
    <property type="protein sequence ID" value="AIE84752.1"/>
    <property type="molecule type" value="Genomic_DNA"/>
</dbReference>
<name>A0A068NMX3_FIMGI</name>
<dbReference type="Proteomes" id="UP000027982">
    <property type="component" value="Chromosome"/>
</dbReference>
<proteinExistence type="predicted"/>
<organism evidence="1 2">
    <name type="scientific">Fimbriimonas ginsengisoli Gsoil 348</name>
    <dbReference type="NCBI Taxonomy" id="661478"/>
    <lineage>
        <taxon>Bacteria</taxon>
        <taxon>Bacillati</taxon>
        <taxon>Armatimonadota</taxon>
        <taxon>Fimbriimonadia</taxon>
        <taxon>Fimbriimonadales</taxon>
        <taxon>Fimbriimonadaceae</taxon>
        <taxon>Fimbriimonas</taxon>
    </lineage>
</organism>
<accession>A0A068NMX3</accession>
<keyword evidence="2" id="KW-1185">Reference proteome</keyword>